<comment type="caution">
    <text evidence="2">The sequence shown here is derived from an EMBL/GenBank/DDBJ whole genome shotgun (WGS) entry which is preliminary data.</text>
</comment>
<feature type="compositionally biased region" description="Basic residues" evidence="1">
    <location>
        <begin position="479"/>
        <end position="488"/>
    </location>
</feature>
<feature type="region of interest" description="Disordered" evidence="1">
    <location>
        <begin position="469"/>
        <end position="489"/>
    </location>
</feature>
<gene>
    <name evidence="2" type="ORF">CYCCA115_LOCUS19600</name>
</gene>
<protein>
    <submittedName>
        <fullName evidence="2">Uncharacterized protein</fullName>
    </submittedName>
</protein>
<evidence type="ECO:0000256" key="1">
    <source>
        <dbReference type="SAM" id="MobiDB-lite"/>
    </source>
</evidence>
<accession>A0AAD2JLP4</accession>
<feature type="region of interest" description="Disordered" evidence="1">
    <location>
        <begin position="272"/>
        <end position="302"/>
    </location>
</feature>
<keyword evidence="3" id="KW-1185">Reference proteome</keyword>
<evidence type="ECO:0000313" key="3">
    <source>
        <dbReference type="Proteomes" id="UP001295423"/>
    </source>
</evidence>
<sequence>MGFQLNPAKSSSLAAVKRNPSTTVLFGKKAISRASKLSKNDRDMRNALESCLDGSLNVAEQRDVILMVDSNNVRGKDDFKLTNSQLLSKLKAWRRQFYPNLNIVCHVDHGSRPDIFAYDGLGLVEFAGPNRVADDVIAQSTRWLSNVTMHDDPEYREENLDVDVFVVTSDGGLRTRCLRSNQPGNFKRKRTAKENVKVFASQQLLQSFERIKDDTQSVGDGTDTNPLHKILERQVLEVEMDLRSYEQLRPPWPNQKAKEAAMAAGPWKSSLLSPSYDESSQSSEAESDSSPPSPMTTFQEKTWHRIVVAENMRRRMESLSQSEAWSTMEPSGLLKRYHSLHNDSLSDTIPTRSMVSDNRIRYERTLQQQLVEYLEAGVDSVSDNPTLTTPTKTPVEVAAALLQTMVLESAGKTQDQILLRYLNEAPEYLQFPTKDNLKGLLTAIAMRQKPEGSTRKQWCLRPDPPRLDCWPIQPGKTSQRQRKSRRSKSLFDPVDDALVERGAKAEETWFSLLKWKKNTATSPLQVDSTYG</sequence>
<organism evidence="2 3">
    <name type="scientific">Cylindrotheca closterium</name>
    <dbReference type="NCBI Taxonomy" id="2856"/>
    <lineage>
        <taxon>Eukaryota</taxon>
        <taxon>Sar</taxon>
        <taxon>Stramenopiles</taxon>
        <taxon>Ochrophyta</taxon>
        <taxon>Bacillariophyta</taxon>
        <taxon>Bacillariophyceae</taxon>
        <taxon>Bacillariophycidae</taxon>
        <taxon>Bacillariales</taxon>
        <taxon>Bacillariaceae</taxon>
        <taxon>Cylindrotheca</taxon>
    </lineage>
</organism>
<dbReference type="AlphaFoldDB" id="A0AAD2JLP4"/>
<dbReference type="Proteomes" id="UP001295423">
    <property type="component" value="Unassembled WGS sequence"/>
</dbReference>
<feature type="compositionally biased region" description="Low complexity" evidence="1">
    <location>
        <begin position="272"/>
        <end position="290"/>
    </location>
</feature>
<dbReference type="EMBL" id="CAKOGP040002103">
    <property type="protein sequence ID" value="CAJ1962264.1"/>
    <property type="molecule type" value="Genomic_DNA"/>
</dbReference>
<proteinExistence type="predicted"/>
<name>A0AAD2JLP4_9STRA</name>
<reference evidence="2" key="1">
    <citation type="submission" date="2023-08" db="EMBL/GenBank/DDBJ databases">
        <authorList>
            <person name="Audoor S."/>
            <person name="Bilcke G."/>
        </authorList>
    </citation>
    <scope>NUCLEOTIDE SEQUENCE</scope>
</reference>
<evidence type="ECO:0000313" key="2">
    <source>
        <dbReference type="EMBL" id="CAJ1962264.1"/>
    </source>
</evidence>